<accession>A0A4R5BW32</accession>
<dbReference type="InterPro" id="IPR017517">
    <property type="entry name" value="Maleyloyr_isom"/>
</dbReference>
<proteinExistence type="predicted"/>
<dbReference type="SUPFAM" id="SSF109854">
    <property type="entry name" value="DinB/YfiT-like putative metalloenzymes"/>
    <property type="match status" value="1"/>
</dbReference>
<sequence length="192" mass="21155">MSDVSARIDVMTAEALEFFVEAVERVPAERWDEPSNLDEWSVRELIGHATGTATKIAVLLEDGEIWETPSEPADWVCDDPAAKLRDIRERVRRALPNADMEASRTSPVGEMPLRQALAFPVADVAMHGWDLHRSCGRSVELPAELGAFCQALIDSVPEQAMRRPGAFAPAKTAPERATSTERLMAFLGRSVD</sequence>
<dbReference type="AlphaFoldDB" id="A0A4R5BW32"/>
<dbReference type="Gene3D" id="1.20.120.450">
    <property type="entry name" value="dinb family like domain"/>
    <property type="match status" value="1"/>
</dbReference>
<evidence type="ECO:0000259" key="1">
    <source>
        <dbReference type="Pfam" id="PF11716"/>
    </source>
</evidence>
<protein>
    <submittedName>
        <fullName evidence="2">TIGR03086 family protein</fullName>
    </submittedName>
</protein>
<keyword evidence="3" id="KW-1185">Reference proteome</keyword>
<evidence type="ECO:0000313" key="3">
    <source>
        <dbReference type="Proteomes" id="UP000294723"/>
    </source>
</evidence>
<gene>
    <name evidence="2" type="ORF">E1202_09260</name>
</gene>
<dbReference type="Proteomes" id="UP000294723">
    <property type="component" value="Unassembled WGS sequence"/>
</dbReference>
<dbReference type="NCBIfam" id="TIGR03083">
    <property type="entry name" value="maleylpyruvate isomerase family mycothiol-dependent enzyme"/>
    <property type="match status" value="1"/>
</dbReference>
<dbReference type="Pfam" id="PF11716">
    <property type="entry name" value="MDMPI_N"/>
    <property type="match status" value="1"/>
</dbReference>
<dbReference type="GO" id="GO:0046872">
    <property type="term" value="F:metal ion binding"/>
    <property type="evidence" value="ECO:0007669"/>
    <property type="project" value="InterPro"/>
</dbReference>
<feature type="domain" description="Mycothiol-dependent maleylpyruvate isomerase metal-binding" evidence="1">
    <location>
        <begin position="14"/>
        <end position="131"/>
    </location>
</feature>
<comment type="caution">
    <text evidence="2">The sequence shown here is derived from an EMBL/GenBank/DDBJ whole genome shotgun (WGS) entry which is preliminary data.</text>
</comment>
<evidence type="ECO:0000313" key="2">
    <source>
        <dbReference type="EMBL" id="TDD90349.1"/>
    </source>
</evidence>
<dbReference type="InterPro" id="IPR017520">
    <property type="entry name" value="CHP03086"/>
</dbReference>
<reference evidence="2 3" key="1">
    <citation type="submission" date="2019-03" db="EMBL/GenBank/DDBJ databases">
        <title>Draft genome sequences of novel Actinobacteria.</title>
        <authorList>
            <person name="Sahin N."/>
            <person name="Ay H."/>
            <person name="Saygin H."/>
        </authorList>
    </citation>
    <scope>NUCLEOTIDE SEQUENCE [LARGE SCALE GENOMIC DNA]</scope>
    <source>
        <strain evidence="2 3">5K548</strain>
    </source>
</reference>
<dbReference type="InterPro" id="IPR034660">
    <property type="entry name" value="DinB/YfiT-like"/>
</dbReference>
<dbReference type="InterPro" id="IPR024344">
    <property type="entry name" value="MDMPI_metal-binding"/>
</dbReference>
<organism evidence="2 3">
    <name type="scientific">Saccharopolyspora karakumensis</name>
    <dbReference type="NCBI Taxonomy" id="2530386"/>
    <lineage>
        <taxon>Bacteria</taxon>
        <taxon>Bacillati</taxon>
        <taxon>Actinomycetota</taxon>
        <taxon>Actinomycetes</taxon>
        <taxon>Pseudonocardiales</taxon>
        <taxon>Pseudonocardiaceae</taxon>
        <taxon>Saccharopolyspora</taxon>
    </lineage>
</organism>
<dbReference type="NCBIfam" id="TIGR03086">
    <property type="entry name" value="TIGR03086 family metal-binding protein"/>
    <property type="match status" value="1"/>
</dbReference>
<dbReference type="RefSeq" id="WP_132682198.1">
    <property type="nucleotide sequence ID" value="NZ_SMLA01000009.1"/>
</dbReference>
<name>A0A4R5BW32_9PSEU</name>
<dbReference type="EMBL" id="SMLA01000009">
    <property type="protein sequence ID" value="TDD90349.1"/>
    <property type="molecule type" value="Genomic_DNA"/>
</dbReference>